<keyword evidence="1" id="KW-0812">Transmembrane</keyword>
<gene>
    <name evidence="2" type="ORF">AAH17_08045</name>
    <name evidence="3" type="ORF">AAH24_08390</name>
</gene>
<evidence type="ECO:0000256" key="1">
    <source>
        <dbReference type="SAM" id="Phobius"/>
    </source>
</evidence>
<protein>
    <submittedName>
        <fullName evidence="2">Chemotaxis protein</fullName>
    </submittedName>
</protein>
<dbReference type="EMBL" id="AACCXM010000010">
    <property type="protein sequence ID" value="EAK0469369.1"/>
    <property type="molecule type" value="Genomic_DNA"/>
</dbReference>
<feature type="transmembrane region" description="Helical" evidence="1">
    <location>
        <begin position="169"/>
        <end position="193"/>
    </location>
</feature>
<sequence length="206" mass="23169">MKSINTKVIAIIAILMAMLIALFVTVEIFISKVNLSFKEINSISDRQELLYKNIINGERAGLTVRQLYIDINDKDALDILEATMKDFEVVRNKYRELSGGPANAANQSDKLLFIQNDILQGAKKGEKVTITDLEDLTPTWRSYRSVLEKRLEKLGEENLKANNNFASDISVLTIGFTVFIITIIILSSLILLISKSYLLKAIKSIE</sequence>
<reference evidence="2" key="1">
    <citation type="submission" date="2018-05" db="EMBL/GenBank/DDBJ databases">
        <authorList>
            <consortium name="PulseNet: The National Subtyping Network for Foodborne Disease Surveillance"/>
            <person name="Tarr C.L."/>
            <person name="Trees E."/>
            <person name="Katz L.S."/>
            <person name="Carleton-Romer H.A."/>
            <person name="Stroika S."/>
            <person name="Kucerova Z."/>
            <person name="Roache K.F."/>
            <person name="Sabol A.L."/>
            <person name="Besser J."/>
            <person name="Gerner-Smidt P."/>
        </authorList>
    </citation>
    <scope>NUCLEOTIDE SEQUENCE</scope>
    <source>
        <strain evidence="2">2014D-0197</strain>
        <strain evidence="3">D4313</strain>
    </source>
</reference>
<proteinExistence type="predicted"/>
<comment type="caution">
    <text evidence="2">The sequence shown here is derived from an EMBL/GenBank/DDBJ whole genome shotgun (WGS) entry which is preliminary data.</text>
</comment>
<accession>A0A5L4XQ59</accession>
<feature type="non-terminal residue" evidence="2">
    <location>
        <position position="206"/>
    </location>
</feature>
<evidence type="ECO:0000313" key="2">
    <source>
        <dbReference type="EMBL" id="EAK0453597.1"/>
    </source>
</evidence>
<evidence type="ECO:0000313" key="3">
    <source>
        <dbReference type="EMBL" id="EAK0469369.1"/>
    </source>
</evidence>
<feature type="transmembrane region" description="Helical" evidence="1">
    <location>
        <begin position="7"/>
        <end position="30"/>
    </location>
</feature>
<organism evidence="2">
    <name type="scientific">Campylobacter fetus</name>
    <dbReference type="NCBI Taxonomy" id="196"/>
    <lineage>
        <taxon>Bacteria</taxon>
        <taxon>Pseudomonadati</taxon>
        <taxon>Campylobacterota</taxon>
        <taxon>Epsilonproteobacteria</taxon>
        <taxon>Campylobacterales</taxon>
        <taxon>Campylobacteraceae</taxon>
        <taxon>Campylobacter</taxon>
    </lineage>
</organism>
<dbReference type="EMBL" id="AACCXK010000016">
    <property type="protein sequence ID" value="EAK0453597.1"/>
    <property type="molecule type" value="Genomic_DNA"/>
</dbReference>
<name>A0A5L4XQ59_CAMFE</name>
<dbReference type="AlphaFoldDB" id="A0A5L4XQ59"/>
<keyword evidence="1" id="KW-0472">Membrane</keyword>
<keyword evidence="1" id="KW-1133">Transmembrane helix</keyword>